<feature type="compositionally biased region" description="Polar residues" evidence="1">
    <location>
        <begin position="203"/>
        <end position="224"/>
    </location>
</feature>
<keyword evidence="5" id="KW-1185">Reference proteome</keyword>
<feature type="chain" id="PRO_5041897403" evidence="3">
    <location>
        <begin position="17"/>
        <end position="224"/>
    </location>
</feature>
<dbReference type="AlphaFoldDB" id="A0AAD8VCF0"/>
<dbReference type="EMBL" id="JAHLJV010000001">
    <property type="protein sequence ID" value="KAK1600033.1"/>
    <property type="molecule type" value="Genomic_DNA"/>
</dbReference>
<dbReference type="Proteomes" id="UP001230504">
    <property type="component" value="Unassembled WGS sequence"/>
</dbReference>
<feature type="compositionally biased region" description="Basic residues" evidence="1">
    <location>
        <begin position="176"/>
        <end position="185"/>
    </location>
</feature>
<accession>A0AAD8VCF0</accession>
<dbReference type="GeneID" id="85437423"/>
<evidence type="ECO:0000256" key="3">
    <source>
        <dbReference type="SAM" id="SignalP"/>
    </source>
</evidence>
<name>A0AAD8VCF0_9PEZI</name>
<gene>
    <name evidence="4" type="ORF">LY79DRAFT_4484</name>
</gene>
<evidence type="ECO:0000313" key="5">
    <source>
        <dbReference type="Proteomes" id="UP001230504"/>
    </source>
</evidence>
<comment type="caution">
    <text evidence="4">The sequence shown here is derived from an EMBL/GenBank/DDBJ whole genome shotgun (WGS) entry which is preliminary data.</text>
</comment>
<feature type="transmembrane region" description="Helical" evidence="2">
    <location>
        <begin position="125"/>
        <end position="146"/>
    </location>
</feature>
<dbReference type="RefSeq" id="XP_060420529.1">
    <property type="nucleotide sequence ID" value="XM_060553183.1"/>
</dbReference>
<keyword evidence="2" id="KW-0812">Transmembrane</keyword>
<keyword evidence="2" id="KW-0472">Membrane</keyword>
<feature type="signal peptide" evidence="3">
    <location>
        <begin position="1"/>
        <end position="16"/>
    </location>
</feature>
<feature type="transmembrane region" description="Helical" evidence="2">
    <location>
        <begin position="81"/>
        <end position="104"/>
    </location>
</feature>
<organism evidence="4 5">
    <name type="scientific">Colletotrichum navitas</name>
    <dbReference type="NCBI Taxonomy" id="681940"/>
    <lineage>
        <taxon>Eukaryota</taxon>
        <taxon>Fungi</taxon>
        <taxon>Dikarya</taxon>
        <taxon>Ascomycota</taxon>
        <taxon>Pezizomycotina</taxon>
        <taxon>Sordariomycetes</taxon>
        <taxon>Hypocreomycetidae</taxon>
        <taxon>Glomerellales</taxon>
        <taxon>Glomerellaceae</taxon>
        <taxon>Colletotrichum</taxon>
        <taxon>Colletotrichum graminicola species complex</taxon>
    </lineage>
</organism>
<evidence type="ECO:0000256" key="2">
    <source>
        <dbReference type="SAM" id="Phobius"/>
    </source>
</evidence>
<evidence type="ECO:0000256" key="1">
    <source>
        <dbReference type="SAM" id="MobiDB-lite"/>
    </source>
</evidence>
<protein>
    <submittedName>
        <fullName evidence="4">Uncharacterized protein</fullName>
    </submittedName>
</protein>
<proteinExistence type="predicted"/>
<feature type="region of interest" description="Disordered" evidence="1">
    <location>
        <begin position="176"/>
        <end position="224"/>
    </location>
</feature>
<sequence length="224" mass="24846">MVIMMMVSLVLGPCPALPCPALSCPGNQQGLRSLPWTIHQPLQSKSGIAVDRELATDADADGCRCHLDGRTDGKFSLCVCVYVAFFFFCLIFSLFFPSFFCLFFRTRTLGRARGRTDNERAVCHGIRVAIIIVVVAVVFVVVILGARPGKGRPERGRAMASRRPKSILVRDVHHHHHQRRFRPRRSLLGSGPKAADVKAARRSGQQKSLPPRIQNSFVKLTENG</sequence>
<keyword evidence="3" id="KW-0732">Signal</keyword>
<reference evidence="4" key="1">
    <citation type="submission" date="2021-06" db="EMBL/GenBank/DDBJ databases">
        <title>Comparative genomics, transcriptomics and evolutionary studies reveal genomic signatures of adaptation to plant cell wall in hemibiotrophic fungi.</title>
        <authorList>
            <consortium name="DOE Joint Genome Institute"/>
            <person name="Baroncelli R."/>
            <person name="Diaz J.F."/>
            <person name="Benocci T."/>
            <person name="Peng M."/>
            <person name="Battaglia E."/>
            <person name="Haridas S."/>
            <person name="Andreopoulos W."/>
            <person name="Labutti K."/>
            <person name="Pangilinan J."/>
            <person name="Floch G.L."/>
            <person name="Makela M.R."/>
            <person name="Henrissat B."/>
            <person name="Grigoriev I.V."/>
            <person name="Crouch J.A."/>
            <person name="De Vries R.P."/>
            <person name="Sukno S.A."/>
            <person name="Thon M.R."/>
        </authorList>
    </citation>
    <scope>NUCLEOTIDE SEQUENCE</scope>
    <source>
        <strain evidence="4">CBS 125086</strain>
    </source>
</reference>
<keyword evidence="2" id="KW-1133">Transmembrane helix</keyword>
<evidence type="ECO:0000313" key="4">
    <source>
        <dbReference type="EMBL" id="KAK1600033.1"/>
    </source>
</evidence>